<evidence type="ECO:0000256" key="1">
    <source>
        <dbReference type="ARBA" id="ARBA00023239"/>
    </source>
</evidence>
<reference evidence="3 6" key="2">
    <citation type="journal article" date="2019" name="Nat. Commun.">
        <title>A new type of DNA phosphorothioation-based antiviral system in archaea.</title>
        <authorList>
            <person name="Xiong L."/>
            <person name="Liu S."/>
            <person name="Chen S."/>
            <person name="Xiao Y."/>
            <person name="Zhu B."/>
            <person name="Gao Y."/>
            <person name="Zhang Y."/>
            <person name="Chen B."/>
            <person name="Luo J."/>
            <person name="Deng Z."/>
            <person name="Chen X."/>
            <person name="Wang L."/>
            <person name="Chen S."/>
        </authorList>
    </citation>
    <scope>NUCLEOTIDE SEQUENCE [LARGE SCALE GENOMIC DNA]</scope>
    <source>
        <strain evidence="3 6">CGMCC 1.10331</strain>
    </source>
</reference>
<accession>A0A1H6A2G8</accession>
<dbReference type="EMBL" id="FNVN01000002">
    <property type="protein sequence ID" value="SEG41936.1"/>
    <property type="molecule type" value="Genomic_DNA"/>
</dbReference>
<protein>
    <submittedName>
        <fullName evidence="4">2-keto-4-pentenoate hydratase</fullName>
    </submittedName>
    <submittedName>
        <fullName evidence="3">2-oxopent-4-enoate hydratase</fullName>
    </submittedName>
</protein>
<sequence length="260" mass="28128">MAVSDDTREELADALYDALRTQEPIDRLTAEHDLTMADAYDIQTRFIDRRLDDGAEIVGHKIGLTSDGIQEQLGVDEPDYGRLLDTMFVEGREIPGEDLIAPRIEPEIGFIIEEPLDPPVTYLDVLDATGSVLPVVEVIDSRVRDWDIRIEDTIADNASSALYVAGEQTSLADTDLSLEGVKLYKNGTLESSGVGAAVLDHPARSVAWLANTLSDLDERIEAGHVVLSGSLTPAVDLAPGDVVSVEFTSIGTVNARLAEE</sequence>
<evidence type="ECO:0000313" key="4">
    <source>
        <dbReference type="EMBL" id="SEG41936.1"/>
    </source>
</evidence>
<evidence type="ECO:0000313" key="6">
    <source>
        <dbReference type="Proteomes" id="UP000296733"/>
    </source>
</evidence>
<dbReference type="GO" id="GO:0008684">
    <property type="term" value="F:2-oxopent-4-enoate hydratase activity"/>
    <property type="evidence" value="ECO:0007669"/>
    <property type="project" value="TreeGrafter"/>
</dbReference>
<dbReference type="InterPro" id="IPR050772">
    <property type="entry name" value="Hydratase-Decarb/MhpD_sf"/>
</dbReference>
<organism evidence="4 5">
    <name type="scientific">Halobellus limi</name>
    <dbReference type="NCBI Taxonomy" id="699433"/>
    <lineage>
        <taxon>Archaea</taxon>
        <taxon>Methanobacteriati</taxon>
        <taxon>Methanobacteriota</taxon>
        <taxon>Stenosarchaea group</taxon>
        <taxon>Halobacteria</taxon>
        <taxon>Halobacteriales</taxon>
        <taxon>Haloferacaceae</taxon>
        <taxon>Halobellus</taxon>
    </lineage>
</organism>
<dbReference type="PANTHER" id="PTHR30143">
    <property type="entry name" value="ACID HYDRATASE"/>
    <property type="match status" value="1"/>
</dbReference>
<dbReference type="OrthoDB" id="257434at2157"/>
<dbReference type="Proteomes" id="UP000236740">
    <property type="component" value="Unassembled WGS sequence"/>
</dbReference>
<dbReference type="EMBL" id="CP031311">
    <property type="protein sequence ID" value="QCC47868.1"/>
    <property type="molecule type" value="Genomic_DNA"/>
</dbReference>
<dbReference type="Pfam" id="PF01557">
    <property type="entry name" value="FAA_hydrolase"/>
    <property type="match status" value="1"/>
</dbReference>
<dbReference type="InterPro" id="IPR011234">
    <property type="entry name" value="Fumarylacetoacetase-like_C"/>
</dbReference>
<reference evidence="4 5" key="1">
    <citation type="submission" date="2016-10" db="EMBL/GenBank/DDBJ databases">
        <authorList>
            <person name="de Groot N.N."/>
        </authorList>
    </citation>
    <scope>NUCLEOTIDE SEQUENCE [LARGE SCALE GENOMIC DNA]</scope>
    <source>
        <strain evidence="4 5">CGMCC 1.10331</strain>
    </source>
</reference>
<gene>
    <name evidence="3" type="ORF">DV707_09465</name>
    <name evidence="4" type="ORF">SAMN04488133_2266</name>
</gene>
<dbReference type="Gene3D" id="3.90.850.10">
    <property type="entry name" value="Fumarylacetoacetase-like, C-terminal domain"/>
    <property type="match status" value="1"/>
</dbReference>
<dbReference type="KEGG" id="hlm:DV707_09465"/>
<dbReference type="PANTHER" id="PTHR30143:SF0">
    <property type="entry name" value="2-KETO-4-PENTENOATE HYDRATASE"/>
    <property type="match status" value="1"/>
</dbReference>
<evidence type="ECO:0000259" key="2">
    <source>
        <dbReference type="Pfam" id="PF01557"/>
    </source>
</evidence>
<dbReference type="SUPFAM" id="SSF56529">
    <property type="entry name" value="FAH"/>
    <property type="match status" value="1"/>
</dbReference>
<name>A0A1H6A2G8_9EURY</name>
<feature type="domain" description="Fumarylacetoacetase-like C-terminal" evidence="2">
    <location>
        <begin position="94"/>
        <end position="257"/>
    </location>
</feature>
<evidence type="ECO:0000313" key="5">
    <source>
        <dbReference type="Proteomes" id="UP000236740"/>
    </source>
</evidence>
<dbReference type="GeneID" id="39858317"/>
<evidence type="ECO:0000313" key="3">
    <source>
        <dbReference type="EMBL" id="QCC47868.1"/>
    </source>
</evidence>
<keyword evidence="5" id="KW-1185">Reference proteome</keyword>
<proteinExistence type="predicted"/>
<dbReference type="AlphaFoldDB" id="A0A1H6A2G8"/>
<dbReference type="GO" id="GO:0005737">
    <property type="term" value="C:cytoplasm"/>
    <property type="evidence" value="ECO:0007669"/>
    <property type="project" value="TreeGrafter"/>
</dbReference>
<keyword evidence="1" id="KW-0456">Lyase</keyword>
<dbReference type="InterPro" id="IPR036663">
    <property type="entry name" value="Fumarylacetoacetase_C_sf"/>
</dbReference>
<dbReference type="Proteomes" id="UP000296733">
    <property type="component" value="Chromosome"/>
</dbReference>
<dbReference type="RefSeq" id="WP_103991935.1">
    <property type="nucleotide sequence ID" value="NZ_CP031311.1"/>
</dbReference>